<dbReference type="NCBIfam" id="TIGR03804">
    <property type="entry name" value="para_beta_helix"/>
    <property type="match status" value="1"/>
</dbReference>
<dbReference type="SMART" id="SM00710">
    <property type="entry name" value="PbH1"/>
    <property type="match status" value="12"/>
</dbReference>
<dbReference type="InterPro" id="IPR011050">
    <property type="entry name" value="Pectin_lyase_fold/virulence"/>
</dbReference>
<evidence type="ECO:0000259" key="2">
    <source>
        <dbReference type="Pfam" id="PF05048"/>
    </source>
</evidence>
<proteinExistence type="predicted"/>
<gene>
    <name evidence="3" type="ORF">NAS2_1063</name>
</gene>
<keyword evidence="4" id="KW-1185">Reference proteome</keyword>
<evidence type="ECO:0000313" key="4">
    <source>
        <dbReference type="Proteomes" id="UP000509448"/>
    </source>
</evidence>
<dbReference type="EMBL" id="AP018732">
    <property type="protein sequence ID" value="BBE42452.1"/>
    <property type="molecule type" value="Genomic_DNA"/>
</dbReference>
<keyword evidence="1" id="KW-0812">Transmembrane</keyword>
<feature type="domain" description="Periplasmic copper-binding protein NosD beta helix" evidence="2">
    <location>
        <begin position="394"/>
        <end position="587"/>
    </location>
</feature>
<dbReference type="InterPro" id="IPR022441">
    <property type="entry name" value="Para_beta_helix_rpt-2"/>
</dbReference>
<dbReference type="KEGG" id="ccai:NAS2_1063"/>
<dbReference type="Gene3D" id="2.160.20.10">
    <property type="entry name" value="Single-stranded right-handed beta-helix, Pectin lyase-like"/>
    <property type="match status" value="2"/>
</dbReference>
<dbReference type="AlphaFoldDB" id="A0A4P2VGS1"/>
<dbReference type="GeneID" id="55584874"/>
<protein>
    <submittedName>
        <fullName evidence="3">Cell surface protein</fullName>
    </submittedName>
</protein>
<dbReference type="Proteomes" id="UP000509448">
    <property type="component" value="Chromosome"/>
</dbReference>
<evidence type="ECO:0000256" key="1">
    <source>
        <dbReference type="SAM" id="Phobius"/>
    </source>
</evidence>
<dbReference type="Pfam" id="PF05048">
    <property type="entry name" value="NosD"/>
    <property type="match status" value="1"/>
</dbReference>
<sequence>MMVVSGTGRAGNSTIELAWEMEAETYADSHVEEFSASRSRGSKRGSILALATIILLMLLASSAGLSTAHPAHAQAQQDLGITYITGYVNITQPGYYELATNLSDTQSGGYCIGIFASNVTLNGDGHMLNGSYSGIGVFAASNVSNIIIENITIENYHYGIYDNSSNSAIKGALVSDSSVGIVVRADGDIVSNNTVTFTATVIYNNNNADIFYHNGTGIEIYGDNNSILYNDIQSVVPSIHVELASYHGQSRGILVNGDNNTILGNTLNESWVVSGFALDLGVEGNDNVIARNIIGGGNDYDVYVSGSGNSLIGNVVSGSVENVYVSGSGNIIDKNNVYGFIIGLYLNGSDSEIFDDYFGGSIGTNNTAIKLSGSNITIYNITVTGPPPYGAALNDIYIIQGKNIIIEDSNFSYGGDWGIYSYQLWKNTNITIRDNYFSHIGDSAIEVAGNNYTIADNIICSSYEGIYVEGSDNEVINNILSYNNKGVYFIGAYNNTLARNSVTANNVGLEIDASYGNEIFSNIILGNGLGMRLFYSSRNLIYNNLFDNEINTNVSNGFNYWNTTLQNGENIVGGGVIGGNAWFDPQGNGFSQTAPPSSNNHYLCNEPFVINQNNTDYLPLRGSAYKVVFIESGLPAGTIWSVTLEGITNSSRSDILTFMVPAGNYSYKVNTISGYSVSPSGGHITVNSNVTQYMTFTATTTITATSMSLGEILSYSNLLIIAVVMVIIIAVSVIILTLSKRNK</sequence>
<dbReference type="InterPro" id="IPR012334">
    <property type="entry name" value="Pectin_lyas_fold"/>
</dbReference>
<dbReference type="RefSeq" id="WP_174448683.1">
    <property type="nucleotide sequence ID" value="NZ_AP018732.1"/>
</dbReference>
<keyword evidence="1" id="KW-1133">Transmembrane helix</keyword>
<dbReference type="OrthoDB" id="43976at2157"/>
<feature type="transmembrane region" description="Helical" evidence="1">
    <location>
        <begin position="715"/>
        <end position="738"/>
    </location>
</feature>
<name>A0A4P2VGS1_9ARCH</name>
<reference evidence="3 4" key="1">
    <citation type="journal article" date="2019" name="ISME J.">
        <title>Isolation and characterization of a thermophilic sulfur- and iron-reducing thaumarchaeote from a terrestrial acidic hot spring.</title>
        <authorList>
            <person name="Kato S."/>
            <person name="Itoh T."/>
            <person name="Yuki M."/>
            <person name="Nagamori M."/>
            <person name="Ohnishi M."/>
            <person name="Uematsu K."/>
            <person name="Suzuki K."/>
            <person name="Takashina T."/>
            <person name="Ohkuma M."/>
        </authorList>
    </citation>
    <scope>NUCLEOTIDE SEQUENCE [LARGE SCALE GENOMIC DNA]</scope>
    <source>
        <strain evidence="3 4">NAS-02</strain>
    </source>
</reference>
<dbReference type="InterPro" id="IPR007742">
    <property type="entry name" value="NosD_dom"/>
</dbReference>
<keyword evidence="1" id="KW-0472">Membrane</keyword>
<evidence type="ECO:0000313" key="3">
    <source>
        <dbReference type="EMBL" id="BBE42452.1"/>
    </source>
</evidence>
<organism evidence="3 4">
    <name type="scientific">Conexivisphaera calida</name>
    <dbReference type="NCBI Taxonomy" id="1874277"/>
    <lineage>
        <taxon>Archaea</taxon>
        <taxon>Nitrososphaerota</taxon>
        <taxon>Conexivisphaeria</taxon>
        <taxon>Conexivisphaerales</taxon>
        <taxon>Conexivisphaeraceae</taxon>
        <taxon>Conexivisphaera</taxon>
    </lineage>
</organism>
<accession>A0A4P2VGS1</accession>
<feature type="transmembrane region" description="Helical" evidence="1">
    <location>
        <begin position="47"/>
        <end position="65"/>
    </location>
</feature>
<dbReference type="SUPFAM" id="SSF51126">
    <property type="entry name" value="Pectin lyase-like"/>
    <property type="match status" value="2"/>
</dbReference>
<dbReference type="InterPro" id="IPR006626">
    <property type="entry name" value="PbH1"/>
</dbReference>